<gene>
    <name evidence="5" type="ORF">NLJ89_g10085</name>
</gene>
<evidence type="ECO:0000256" key="2">
    <source>
        <dbReference type="PROSITE-ProRule" id="PRU00047"/>
    </source>
</evidence>
<dbReference type="SUPFAM" id="SSF57756">
    <property type="entry name" value="Retrovirus zinc finger-like domains"/>
    <property type="match status" value="1"/>
</dbReference>
<feature type="region of interest" description="Disordered" evidence="3">
    <location>
        <begin position="247"/>
        <end position="268"/>
    </location>
</feature>
<dbReference type="InterPro" id="IPR054722">
    <property type="entry name" value="PolX-like_BBD"/>
</dbReference>
<evidence type="ECO:0000256" key="1">
    <source>
        <dbReference type="ARBA" id="ARBA00022664"/>
    </source>
</evidence>
<dbReference type="PANTHER" id="PTHR47592">
    <property type="entry name" value="PBF68 PROTEIN"/>
    <property type="match status" value="1"/>
</dbReference>
<proteinExistence type="predicted"/>
<comment type="caution">
    <text evidence="5">The sequence shown here is derived from an EMBL/GenBank/DDBJ whole genome shotgun (WGS) entry which is preliminary data.</text>
</comment>
<keyword evidence="2" id="KW-0479">Metal-binding</keyword>
<dbReference type="Gene3D" id="4.10.60.10">
    <property type="entry name" value="Zinc finger, CCHC-type"/>
    <property type="match status" value="1"/>
</dbReference>
<dbReference type="AlphaFoldDB" id="A0A9W8JPI0"/>
<keyword evidence="2" id="KW-0863">Zinc-finger</keyword>
<evidence type="ECO:0000259" key="4">
    <source>
        <dbReference type="PROSITE" id="PS50158"/>
    </source>
</evidence>
<feature type="domain" description="CCHC-type" evidence="4">
    <location>
        <begin position="233"/>
        <end position="246"/>
    </location>
</feature>
<dbReference type="EMBL" id="JANKHO010001735">
    <property type="protein sequence ID" value="KAJ3499572.1"/>
    <property type="molecule type" value="Genomic_DNA"/>
</dbReference>
<dbReference type="Pfam" id="PF14223">
    <property type="entry name" value="Retrotran_gag_2"/>
    <property type="match status" value="1"/>
</dbReference>
<protein>
    <recommendedName>
        <fullName evidence="4">CCHC-type domain-containing protein</fullName>
    </recommendedName>
</protein>
<keyword evidence="2" id="KW-0862">Zinc</keyword>
<evidence type="ECO:0000313" key="6">
    <source>
        <dbReference type="Proteomes" id="UP001148786"/>
    </source>
</evidence>
<accession>A0A9W8JPI0</accession>
<feature type="compositionally biased region" description="Gly residues" evidence="3">
    <location>
        <begin position="249"/>
        <end position="258"/>
    </location>
</feature>
<reference evidence="5" key="1">
    <citation type="submission" date="2022-07" db="EMBL/GenBank/DDBJ databases">
        <title>Genome Sequence of Agrocybe chaxingu.</title>
        <authorList>
            <person name="Buettner E."/>
        </authorList>
    </citation>
    <scope>NUCLEOTIDE SEQUENCE</scope>
    <source>
        <strain evidence="5">MP-N11</strain>
    </source>
</reference>
<dbReference type="OrthoDB" id="2847449at2759"/>
<keyword evidence="1" id="KW-0507">mRNA processing</keyword>
<keyword evidence="6" id="KW-1185">Reference proteome</keyword>
<dbReference type="GO" id="GO:0006397">
    <property type="term" value="P:mRNA processing"/>
    <property type="evidence" value="ECO:0007669"/>
    <property type="project" value="UniProtKB-KW"/>
</dbReference>
<organism evidence="5 6">
    <name type="scientific">Agrocybe chaxingu</name>
    <dbReference type="NCBI Taxonomy" id="84603"/>
    <lineage>
        <taxon>Eukaryota</taxon>
        <taxon>Fungi</taxon>
        <taxon>Dikarya</taxon>
        <taxon>Basidiomycota</taxon>
        <taxon>Agaricomycotina</taxon>
        <taxon>Agaricomycetes</taxon>
        <taxon>Agaricomycetidae</taxon>
        <taxon>Agaricales</taxon>
        <taxon>Agaricineae</taxon>
        <taxon>Strophariaceae</taxon>
        <taxon>Agrocybe</taxon>
    </lineage>
</organism>
<evidence type="ECO:0000313" key="5">
    <source>
        <dbReference type="EMBL" id="KAJ3499572.1"/>
    </source>
</evidence>
<dbReference type="SMART" id="SM00343">
    <property type="entry name" value="ZnF_C2HC"/>
    <property type="match status" value="1"/>
</dbReference>
<dbReference type="Proteomes" id="UP001148786">
    <property type="component" value="Unassembled WGS sequence"/>
</dbReference>
<dbReference type="InterPro" id="IPR001878">
    <property type="entry name" value="Znf_CCHC"/>
</dbReference>
<dbReference type="Pfam" id="PF22936">
    <property type="entry name" value="Pol_BBD"/>
    <property type="match status" value="1"/>
</dbReference>
<name>A0A9W8JPI0_9AGAR</name>
<sequence length="448" mass="49893">MSEDTGYISSGSFRLEPLKAHNWMPWKRRMLAVLRDQGLAKYLTEDIPARIKSDEPTESEVAIEKKWQEADAKTQARIELAISDAEMVHIMGATTAKEMWEQLTTVKESKGRLGLLATRRTLYRAAAEEGFNMAEHVAKLRQLQEELHLMDHKVPDEDFVMILITSLPESWDTYTTSFLGSSSTKKDTLIKSQELVRILIEEAHRRKEKDTSGSGVAMYTKGKGSGGKGGVECFNCHKKGHMKKDCWAKGGGREGQGPKGRKGKDRSNQAIDTNLNDIACMAYEEPTEFACMAISTLNNTRDISNYDWLLDSGTTSHICPIREAFTDYVPLKNSSVQGVGTAAITAGRGTVMVNFSVNGKTLRHQLRDVLHVPEAPNCLYLVSRLDESGGFAELKQGMATIRSKDGKVVGVGQKKDRLYVLKARAQLQTEKANLAASPKLTWDQIHRR</sequence>
<dbReference type="GO" id="GO:0003676">
    <property type="term" value="F:nucleic acid binding"/>
    <property type="evidence" value="ECO:0007669"/>
    <property type="project" value="InterPro"/>
</dbReference>
<dbReference type="InterPro" id="IPR036875">
    <property type="entry name" value="Znf_CCHC_sf"/>
</dbReference>
<dbReference type="PANTHER" id="PTHR47592:SF27">
    <property type="entry name" value="OS08G0421700 PROTEIN"/>
    <property type="match status" value="1"/>
</dbReference>
<dbReference type="PROSITE" id="PS50158">
    <property type="entry name" value="ZF_CCHC"/>
    <property type="match status" value="1"/>
</dbReference>
<evidence type="ECO:0000256" key="3">
    <source>
        <dbReference type="SAM" id="MobiDB-lite"/>
    </source>
</evidence>
<dbReference type="GO" id="GO:0008270">
    <property type="term" value="F:zinc ion binding"/>
    <property type="evidence" value="ECO:0007669"/>
    <property type="project" value="UniProtKB-KW"/>
</dbReference>